<evidence type="ECO:0000313" key="5">
    <source>
        <dbReference type="Proteomes" id="UP000629098"/>
    </source>
</evidence>
<dbReference type="EMBL" id="JACXAE010000009">
    <property type="protein sequence ID" value="MBD2770847.1"/>
    <property type="molecule type" value="Genomic_DNA"/>
</dbReference>
<keyword evidence="2" id="KW-0597">Phosphoprotein</keyword>
<dbReference type="Pfam" id="PF00550">
    <property type="entry name" value="PP-binding"/>
    <property type="match status" value="1"/>
</dbReference>
<accession>A0A8J6XE55</accession>
<reference evidence="4" key="1">
    <citation type="submission" date="2020-09" db="EMBL/GenBank/DDBJ databases">
        <title>Iningainema tapete sp. nov. (Scytonemataceae, Cyanobacteria) from greenhouses in central Florida (USA) produces two types of nodularin with biosynthetic potential for microcystin-LR and anabaenopeptins.</title>
        <authorList>
            <person name="Berthold D.E."/>
            <person name="Lefler F.W."/>
            <person name="Huang I.-S."/>
            <person name="Abdulla H."/>
            <person name="Zimba P.V."/>
            <person name="Laughinghouse H.D. IV."/>
        </authorList>
    </citation>
    <scope>NUCLEOTIDE SEQUENCE</scope>
    <source>
        <strain evidence="4">BLCCT55</strain>
    </source>
</reference>
<dbReference type="SMART" id="SM01294">
    <property type="entry name" value="PKS_PP_betabranch"/>
    <property type="match status" value="1"/>
</dbReference>
<evidence type="ECO:0000256" key="1">
    <source>
        <dbReference type="ARBA" id="ARBA00022450"/>
    </source>
</evidence>
<evidence type="ECO:0000256" key="2">
    <source>
        <dbReference type="ARBA" id="ARBA00022553"/>
    </source>
</evidence>
<name>A0A8J6XE55_9CYAN</name>
<sequence length="100" mass="11068">MSLSNPASTPQHSYTAKDLQVWLASFLAEVLGLQPVEIDIQAPFDSYGLDSAQIMIVAHKVGNLLGFQLSPLLVWHYPTIESLSQRLAEELGVETELFQI</sequence>
<comment type="caution">
    <text evidence="4">The sequence shown here is derived from an EMBL/GenBank/DDBJ whole genome shotgun (WGS) entry which is preliminary data.</text>
</comment>
<keyword evidence="5" id="KW-1185">Reference proteome</keyword>
<dbReference type="RefSeq" id="WP_190825133.1">
    <property type="nucleotide sequence ID" value="NZ_CAWPPI010000009.1"/>
</dbReference>
<dbReference type="SUPFAM" id="SSF47336">
    <property type="entry name" value="ACP-like"/>
    <property type="match status" value="1"/>
</dbReference>
<dbReference type="InterPro" id="IPR036736">
    <property type="entry name" value="ACP-like_sf"/>
</dbReference>
<feature type="domain" description="Carrier" evidence="3">
    <location>
        <begin position="17"/>
        <end position="91"/>
    </location>
</feature>
<dbReference type="InterPro" id="IPR020806">
    <property type="entry name" value="PKS_PP-bd"/>
</dbReference>
<dbReference type="SMART" id="SM00823">
    <property type="entry name" value="PKS_PP"/>
    <property type="match status" value="1"/>
</dbReference>
<keyword evidence="1" id="KW-0596">Phosphopantetheine</keyword>
<dbReference type="Gene3D" id="1.10.1200.10">
    <property type="entry name" value="ACP-like"/>
    <property type="match status" value="1"/>
</dbReference>
<dbReference type="Proteomes" id="UP000629098">
    <property type="component" value="Unassembled WGS sequence"/>
</dbReference>
<gene>
    <name evidence="4" type="ORF">ICL16_01585</name>
</gene>
<proteinExistence type="predicted"/>
<organism evidence="4 5">
    <name type="scientific">Iningainema tapete BLCC-T55</name>
    <dbReference type="NCBI Taxonomy" id="2748662"/>
    <lineage>
        <taxon>Bacteria</taxon>
        <taxon>Bacillati</taxon>
        <taxon>Cyanobacteriota</taxon>
        <taxon>Cyanophyceae</taxon>
        <taxon>Nostocales</taxon>
        <taxon>Scytonemataceae</taxon>
        <taxon>Iningainema tapete</taxon>
    </lineage>
</organism>
<evidence type="ECO:0000313" key="4">
    <source>
        <dbReference type="EMBL" id="MBD2770847.1"/>
    </source>
</evidence>
<dbReference type="AlphaFoldDB" id="A0A8J6XE55"/>
<dbReference type="PROSITE" id="PS50075">
    <property type="entry name" value="CARRIER"/>
    <property type="match status" value="1"/>
</dbReference>
<protein>
    <submittedName>
        <fullName evidence="4">Acyl carrier protein</fullName>
    </submittedName>
</protein>
<dbReference type="GO" id="GO:0031177">
    <property type="term" value="F:phosphopantetheine binding"/>
    <property type="evidence" value="ECO:0007669"/>
    <property type="project" value="InterPro"/>
</dbReference>
<evidence type="ECO:0000259" key="3">
    <source>
        <dbReference type="PROSITE" id="PS50075"/>
    </source>
</evidence>
<dbReference type="InterPro" id="IPR009081">
    <property type="entry name" value="PP-bd_ACP"/>
</dbReference>